<sequence>MIGRAAKKPPNLSFLLAASDINTIRSDVRKYLKSKYDISIRSSLRAKFYLLPKGVTDIYSGNTNQ</sequence>
<reference evidence="1" key="1">
    <citation type="submission" date="2013-05" db="EMBL/GenBank/DDBJ databases">
        <authorList>
            <person name="Harkins D.M."/>
            <person name="Durkin A.S."/>
            <person name="Brinkac L.M."/>
            <person name="Haft D.H."/>
            <person name="Selengut J.D."/>
            <person name="Sanka R."/>
            <person name="DePew J."/>
            <person name="Purushe J."/>
            <person name="Hartskeerl R.A."/>
            <person name="Ahmed A."/>
            <person name="van der Linden H."/>
            <person name="Goris M.G.A."/>
            <person name="Vinetz J.M."/>
            <person name="Sutton G.G."/>
            <person name="Nierman W.C."/>
            <person name="Fouts D.E."/>
        </authorList>
    </citation>
    <scope>NUCLEOTIDE SEQUENCE [LARGE SCALE GENOMIC DNA]</scope>
    <source>
        <strain evidence="1">5399</strain>
    </source>
</reference>
<evidence type="ECO:0000313" key="2">
    <source>
        <dbReference type="Proteomes" id="UP000015454"/>
    </source>
</evidence>
<protein>
    <submittedName>
        <fullName evidence="1">Uncharacterized protein</fullName>
    </submittedName>
</protein>
<organism evidence="1 2">
    <name type="scientific">Leptospira broomii serovar Hurstbridge str. 5399</name>
    <dbReference type="NCBI Taxonomy" id="1049789"/>
    <lineage>
        <taxon>Bacteria</taxon>
        <taxon>Pseudomonadati</taxon>
        <taxon>Spirochaetota</taxon>
        <taxon>Spirochaetia</taxon>
        <taxon>Leptospirales</taxon>
        <taxon>Leptospiraceae</taxon>
        <taxon>Leptospira</taxon>
    </lineage>
</organism>
<dbReference type="EMBL" id="AHMO02000008">
    <property type="protein sequence ID" value="EQA45057.1"/>
    <property type="molecule type" value="Genomic_DNA"/>
</dbReference>
<name>T0FBW4_9LEPT</name>
<keyword evidence="2" id="KW-1185">Reference proteome</keyword>
<accession>T0FBW4</accession>
<evidence type="ECO:0000313" key="1">
    <source>
        <dbReference type="EMBL" id="EQA45057.1"/>
    </source>
</evidence>
<dbReference type="AlphaFoldDB" id="T0FBW4"/>
<gene>
    <name evidence="1" type="ORF">LEP1GSC050_3031</name>
</gene>
<comment type="caution">
    <text evidence="1">The sequence shown here is derived from an EMBL/GenBank/DDBJ whole genome shotgun (WGS) entry which is preliminary data.</text>
</comment>
<dbReference type="Proteomes" id="UP000015454">
    <property type="component" value="Unassembled WGS sequence"/>
</dbReference>
<proteinExistence type="predicted"/>